<organism evidence="1 2">
    <name type="scientific">Coprococcus intestinihominis</name>
    <dbReference type="NCBI Taxonomy" id="3133154"/>
    <lineage>
        <taxon>Bacteria</taxon>
        <taxon>Bacillati</taxon>
        <taxon>Bacillota</taxon>
        <taxon>Clostridia</taxon>
        <taxon>Lachnospirales</taxon>
        <taxon>Lachnospiraceae</taxon>
        <taxon>Coprococcus</taxon>
    </lineage>
</organism>
<evidence type="ECO:0000313" key="2">
    <source>
        <dbReference type="Proteomes" id="UP001469749"/>
    </source>
</evidence>
<accession>A0ABV1B1Q7</accession>
<protein>
    <submittedName>
        <fullName evidence="1">Uncharacterized protein</fullName>
    </submittedName>
</protein>
<dbReference type="RefSeq" id="WP_349083806.1">
    <property type="nucleotide sequence ID" value="NZ_JBBMEK010000014.1"/>
</dbReference>
<proteinExistence type="predicted"/>
<gene>
    <name evidence="1" type="ORF">WMO25_02100</name>
</gene>
<reference evidence="1 2" key="1">
    <citation type="submission" date="2024-03" db="EMBL/GenBank/DDBJ databases">
        <title>Human intestinal bacterial collection.</title>
        <authorList>
            <person name="Pauvert C."/>
            <person name="Hitch T.C.A."/>
            <person name="Clavel T."/>
        </authorList>
    </citation>
    <scope>NUCLEOTIDE SEQUENCE [LARGE SCALE GENOMIC DNA]</scope>
    <source>
        <strain evidence="1 2">CLA-AA-H190</strain>
    </source>
</reference>
<keyword evidence="2" id="KW-1185">Reference proteome</keyword>
<name>A0ABV1B1Q7_9FIRM</name>
<sequence>MNVYYENSDKTKKIMFDGKKYGIADLDLFEFELSYDTEDNKITEFKEKVETHEIKVNVSDTFDMKWQQSYDEMMAAFLGDVRKKKPGALYVNECYLSCYIYAAKPSEAFFDNGWQTVNLKIVTDHPVWVYEQKISIQPIASDTKAASDAKAYPYGYEYGYPISRTAVRL</sequence>
<comment type="caution">
    <text evidence="1">The sequence shown here is derived from an EMBL/GenBank/DDBJ whole genome shotgun (WGS) entry which is preliminary data.</text>
</comment>
<dbReference type="Proteomes" id="UP001469749">
    <property type="component" value="Unassembled WGS sequence"/>
</dbReference>
<feature type="non-terminal residue" evidence="1">
    <location>
        <position position="169"/>
    </location>
</feature>
<evidence type="ECO:0000313" key="1">
    <source>
        <dbReference type="EMBL" id="MEQ2363887.1"/>
    </source>
</evidence>
<dbReference type="EMBL" id="JBBMEK010000014">
    <property type="protein sequence ID" value="MEQ2363887.1"/>
    <property type="molecule type" value="Genomic_DNA"/>
</dbReference>